<sequence>MNSMDELIDSLIIELKRGTLVLSVLSQLHSAEYGYSLVQKLEEKNVPIEAGTLYPLLRRLEKQNLLISEWDTSESRPRKFYILSEEGKEVYARLKNEWKFISKQLEILLKEDDNNEPD</sequence>
<dbReference type="OrthoDB" id="9808017at2"/>
<dbReference type="EMBL" id="FQZO01000003">
    <property type="protein sequence ID" value="SHJ17815.1"/>
    <property type="molecule type" value="Genomic_DNA"/>
</dbReference>
<dbReference type="RefSeq" id="WP_083599859.1">
    <property type="nucleotide sequence ID" value="NZ_FQZO01000003.1"/>
</dbReference>
<dbReference type="PANTHER" id="PTHR33169:SF14">
    <property type="entry name" value="TRANSCRIPTIONAL REGULATOR RV3488"/>
    <property type="match status" value="1"/>
</dbReference>
<dbReference type="InterPro" id="IPR052509">
    <property type="entry name" value="Metal_resp_DNA-bind_regulator"/>
</dbReference>
<feature type="domain" description="Transcription regulator PadR N-terminal" evidence="1">
    <location>
        <begin position="21"/>
        <end position="92"/>
    </location>
</feature>
<evidence type="ECO:0000313" key="3">
    <source>
        <dbReference type="Proteomes" id="UP000184080"/>
    </source>
</evidence>
<accession>A0A1M6H6I5</accession>
<dbReference type="Pfam" id="PF03551">
    <property type="entry name" value="PadR"/>
    <property type="match status" value="1"/>
</dbReference>
<name>A0A1M6H6I5_9CLOT</name>
<dbReference type="InterPro" id="IPR036388">
    <property type="entry name" value="WH-like_DNA-bd_sf"/>
</dbReference>
<protein>
    <submittedName>
        <fullName evidence="2">Transcriptional regulator, PadR family</fullName>
    </submittedName>
</protein>
<dbReference type="Proteomes" id="UP000184080">
    <property type="component" value="Unassembled WGS sequence"/>
</dbReference>
<organism evidence="2 3">
    <name type="scientific">Clostridium amylolyticum</name>
    <dbReference type="NCBI Taxonomy" id="1121298"/>
    <lineage>
        <taxon>Bacteria</taxon>
        <taxon>Bacillati</taxon>
        <taxon>Bacillota</taxon>
        <taxon>Clostridia</taxon>
        <taxon>Eubacteriales</taxon>
        <taxon>Clostridiaceae</taxon>
        <taxon>Clostridium</taxon>
    </lineage>
</organism>
<dbReference type="Gene3D" id="1.10.10.10">
    <property type="entry name" value="Winged helix-like DNA-binding domain superfamily/Winged helix DNA-binding domain"/>
    <property type="match status" value="1"/>
</dbReference>
<evidence type="ECO:0000259" key="1">
    <source>
        <dbReference type="Pfam" id="PF03551"/>
    </source>
</evidence>
<keyword evidence="3" id="KW-1185">Reference proteome</keyword>
<dbReference type="AlphaFoldDB" id="A0A1M6H6I5"/>
<dbReference type="PANTHER" id="PTHR33169">
    <property type="entry name" value="PADR-FAMILY TRANSCRIPTIONAL REGULATOR"/>
    <property type="match status" value="1"/>
</dbReference>
<reference evidence="2 3" key="1">
    <citation type="submission" date="2016-11" db="EMBL/GenBank/DDBJ databases">
        <authorList>
            <person name="Jaros S."/>
            <person name="Januszkiewicz K."/>
            <person name="Wedrychowicz H."/>
        </authorList>
    </citation>
    <scope>NUCLEOTIDE SEQUENCE [LARGE SCALE GENOMIC DNA]</scope>
    <source>
        <strain evidence="2 3">DSM 21864</strain>
    </source>
</reference>
<dbReference type="STRING" id="1121298.SAMN05444401_2390"/>
<proteinExistence type="predicted"/>
<gene>
    <name evidence="2" type="ORF">SAMN05444401_2390</name>
</gene>
<dbReference type="InterPro" id="IPR005149">
    <property type="entry name" value="Tscrpt_reg_PadR_N"/>
</dbReference>
<evidence type="ECO:0000313" key="2">
    <source>
        <dbReference type="EMBL" id="SHJ17815.1"/>
    </source>
</evidence>
<dbReference type="SUPFAM" id="SSF46785">
    <property type="entry name" value="Winged helix' DNA-binding domain"/>
    <property type="match status" value="1"/>
</dbReference>
<dbReference type="InterPro" id="IPR036390">
    <property type="entry name" value="WH_DNA-bd_sf"/>
</dbReference>